<dbReference type="EnsemblMetazoa" id="HelroT171348">
    <property type="protein sequence ID" value="HelroP171348"/>
    <property type="gene ID" value="HelroG171348"/>
</dbReference>
<dbReference type="HOGENOM" id="CLU_1469772_0_0_1"/>
<organism evidence="2 3">
    <name type="scientific">Helobdella robusta</name>
    <name type="common">Californian leech</name>
    <dbReference type="NCBI Taxonomy" id="6412"/>
    <lineage>
        <taxon>Eukaryota</taxon>
        <taxon>Metazoa</taxon>
        <taxon>Spiralia</taxon>
        <taxon>Lophotrochozoa</taxon>
        <taxon>Annelida</taxon>
        <taxon>Clitellata</taxon>
        <taxon>Hirudinea</taxon>
        <taxon>Rhynchobdellida</taxon>
        <taxon>Glossiphoniidae</taxon>
        <taxon>Helobdella</taxon>
    </lineage>
</organism>
<dbReference type="GeneID" id="20203608"/>
<gene>
    <name evidence="2" type="primary">20203608</name>
    <name evidence="1" type="ORF">HELRODRAFT_171348</name>
</gene>
<dbReference type="EMBL" id="AMQM01003857">
    <property type="status" value="NOT_ANNOTATED_CDS"/>
    <property type="molecule type" value="Genomic_DNA"/>
</dbReference>
<accession>T1F459</accession>
<dbReference type="KEGG" id="hro:HELRODRAFT_171348"/>
<evidence type="ECO:0000313" key="2">
    <source>
        <dbReference type="EnsemblMetazoa" id="HelroP171348"/>
    </source>
</evidence>
<evidence type="ECO:0000313" key="1">
    <source>
        <dbReference type="EMBL" id="ESO05688.1"/>
    </source>
</evidence>
<dbReference type="CTD" id="20203608"/>
<evidence type="ECO:0000313" key="3">
    <source>
        <dbReference type="Proteomes" id="UP000015101"/>
    </source>
</evidence>
<dbReference type="RefSeq" id="XP_009016321.1">
    <property type="nucleotide sequence ID" value="XM_009018073.1"/>
</dbReference>
<name>T1F459_HELRO</name>
<proteinExistence type="predicted"/>
<dbReference type="EMBL" id="KB096325">
    <property type="protein sequence ID" value="ESO05688.1"/>
    <property type="molecule type" value="Genomic_DNA"/>
</dbReference>
<keyword evidence="3" id="KW-1185">Reference proteome</keyword>
<dbReference type="Proteomes" id="UP000015101">
    <property type="component" value="Unassembled WGS sequence"/>
</dbReference>
<protein>
    <submittedName>
        <fullName evidence="1 2">Uncharacterized protein</fullName>
    </submittedName>
</protein>
<reference evidence="3" key="1">
    <citation type="submission" date="2012-12" db="EMBL/GenBank/DDBJ databases">
        <authorList>
            <person name="Hellsten U."/>
            <person name="Grimwood J."/>
            <person name="Chapman J.A."/>
            <person name="Shapiro H."/>
            <person name="Aerts A."/>
            <person name="Otillar R.P."/>
            <person name="Terry A.Y."/>
            <person name="Boore J.L."/>
            <person name="Simakov O."/>
            <person name="Marletaz F."/>
            <person name="Cho S.-J."/>
            <person name="Edsinger-Gonzales E."/>
            <person name="Havlak P."/>
            <person name="Kuo D.-H."/>
            <person name="Larsson T."/>
            <person name="Lv J."/>
            <person name="Arendt D."/>
            <person name="Savage R."/>
            <person name="Osoegawa K."/>
            <person name="de Jong P."/>
            <person name="Lindberg D.R."/>
            <person name="Seaver E.C."/>
            <person name="Weisblat D.A."/>
            <person name="Putnam N.H."/>
            <person name="Grigoriev I.V."/>
            <person name="Rokhsar D.S."/>
        </authorList>
    </citation>
    <scope>NUCLEOTIDE SEQUENCE</scope>
</reference>
<reference evidence="1 3" key="2">
    <citation type="journal article" date="2013" name="Nature">
        <title>Insights into bilaterian evolution from three spiralian genomes.</title>
        <authorList>
            <person name="Simakov O."/>
            <person name="Marletaz F."/>
            <person name="Cho S.J."/>
            <person name="Edsinger-Gonzales E."/>
            <person name="Havlak P."/>
            <person name="Hellsten U."/>
            <person name="Kuo D.H."/>
            <person name="Larsson T."/>
            <person name="Lv J."/>
            <person name="Arendt D."/>
            <person name="Savage R."/>
            <person name="Osoegawa K."/>
            <person name="de Jong P."/>
            <person name="Grimwood J."/>
            <person name="Chapman J.A."/>
            <person name="Shapiro H."/>
            <person name="Aerts A."/>
            <person name="Otillar R.P."/>
            <person name="Terry A.Y."/>
            <person name="Boore J.L."/>
            <person name="Grigoriev I.V."/>
            <person name="Lindberg D.R."/>
            <person name="Seaver E.C."/>
            <person name="Weisblat D.A."/>
            <person name="Putnam N.H."/>
            <person name="Rokhsar D.S."/>
        </authorList>
    </citation>
    <scope>NUCLEOTIDE SEQUENCE</scope>
</reference>
<dbReference type="InParanoid" id="T1F459"/>
<dbReference type="OrthoDB" id="6326001at2759"/>
<sequence>MTSVLQPFKGNRVVGCEDFALPANTQFERKRNKMTIKCNSSRDTWYLTCRQNKWIGGISNCSEDKAWSNGFSWTNKPKLLPGNQLEGRYTRTDPIRTCLVGAVELESVCLSLRLPAQTIRPACENFDVSEIGSDLSDLCRQAGTCLYVQTRKTCQLLLLAILSVLTVAELKVIFKSNVKNKFLE</sequence>
<dbReference type="AlphaFoldDB" id="T1F459"/>
<reference evidence="2" key="3">
    <citation type="submission" date="2015-06" db="UniProtKB">
        <authorList>
            <consortium name="EnsemblMetazoa"/>
        </authorList>
    </citation>
    <scope>IDENTIFICATION</scope>
</reference>